<keyword evidence="2" id="KW-0812">Transmembrane</keyword>
<evidence type="ECO:0000256" key="1">
    <source>
        <dbReference type="SAM" id="MobiDB-lite"/>
    </source>
</evidence>
<evidence type="ECO:0000256" key="2">
    <source>
        <dbReference type="SAM" id="Phobius"/>
    </source>
</evidence>
<protein>
    <submittedName>
        <fullName evidence="3">Uncharacterized protein</fullName>
    </submittedName>
</protein>
<keyword evidence="2" id="KW-0472">Membrane</keyword>
<organism evidence="3 4">
    <name type="scientific">Saccharothrix lopnurensis</name>
    <dbReference type="NCBI Taxonomy" id="1670621"/>
    <lineage>
        <taxon>Bacteria</taxon>
        <taxon>Bacillati</taxon>
        <taxon>Actinomycetota</taxon>
        <taxon>Actinomycetes</taxon>
        <taxon>Pseudonocardiales</taxon>
        <taxon>Pseudonocardiaceae</taxon>
        <taxon>Saccharothrix</taxon>
    </lineage>
</organism>
<proteinExistence type="predicted"/>
<feature type="region of interest" description="Disordered" evidence="1">
    <location>
        <begin position="66"/>
        <end position="88"/>
    </location>
</feature>
<dbReference type="EMBL" id="JBHSQO010000045">
    <property type="protein sequence ID" value="MFC6093527.1"/>
    <property type="molecule type" value="Genomic_DNA"/>
</dbReference>
<gene>
    <name evidence="3" type="ORF">ACFP3R_30010</name>
</gene>
<feature type="compositionally biased region" description="Low complexity" evidence="1">
    <location>
        <begin position="146"/>
        <end position="155"/>
    </location>
</feature>
<accession>A0ABW1PFA3</accession>
<sequence length="162" mass="17022">MDGAVEVPARNGGAHVGWVAPWFPGGAPVTREEVGRVRAAGRTSRFGLLLTALLVLLGISAGVAPGAPSGHPGHPPVRVTGWSASSEPSMHDDRHDWLRLSAPARYAQAASHPDTWWVLCGRVTGRCALRGRPPLDEPRRTGTATAEPSPRSSRAPPAPRTG</sequence>
<dbReference type="RefSeq" id="WP_380640817.1">
    <property type="nucleotide sequence ID" value="NZ_JBHSQO010000045.1"/>
</dbReference>
<feature type="region of interest" description="Disordered" evidence="1">
    <location>
        <begin position="128"/>
        <end position="162"/>
    </location>
</feature>
<feature type="transmembrane region" description="Helical" evidence="2">
    <location>
        <begin position="46"/>
        <end position="67"/>
    </location>
</feature>
<reference evidence="4" key="1">
    <citation type="journal article" date="2019" name="Int. J. Syst. Evol. Microbiol.">
        <title>The Global Catalogue of Microorganisms (GCM) 10K type strain sequencing project: providing services to taxonomists for standard genome sequencing and annotation.</title>
        <authorList>
            <consortium name="The Broad Institute Genomics Platform"/>
            <consortium name="The Broad Institute Genome Sequencing Center for Infectious Disease"/>
            <person name="Wu L."/>
            <person name="Ma J."/>
        </authorList>
    </citation>
    <scope>NUCLEOTIDE SEQUENCE [LARGE SCALE GENOMIC DNA]</scope>
    <source>
        <strain evidence="4">CGMCC 4.7246</strain>
    </source>
</reference>
<evidence type="ECO:0000313" key="3">
    <source>
        <dbReference type="EMBL" id="MFC6093527.1"/>
    </source>
</evidence>
<dbReference type="Proteomes" id="UP001596220">
    <property type="component" value="Unassembled WGS sequence"/>
</dbReference>
<keyword evidence="4" id="KW-1185">Reference proteome</keyword>
<evidence type="ECO:0000313" key="4">
    <source>
        <dbReference type="Proteomes" id="UP001596220"/>
    </source>
</evidence>
<keyword evidence="2" id="KW-1133">Transmembrane helix</keyword>
<name>A0ABW1PFA3_9PSEU</name>
<comment type="caution">
    <text evidence="3">The sequence shown here is derived from an EMBL/GenBank/DDBJ whole genome shotgun (WGS) entry which is preliminary data.</text>
</comment>